<dbReference type="Pfam" id="PF00512">
    <property type="entry name" value="HisKA"/>
    <property type="match status" value="1"/>
</dbReference>
<dbReference type="OrthoDB" id="9813151at2"/>
<dbReference type="Proteomes" id="UP000254889">
    <property type="component" value="Chromosome"/>
</dbReference>
<dbReference type="InterPro" id="IPR036890">
    <property type="entry name" value="HATPase_C_sf"/>
</dbReference>
<feature type="region of interest" description="Disordered" evidence="7">
    <location>
        <begin position="379"/>
        <end position="449"/>
    </location>
</feature>
<dbReference type="InterPro" id="IPR013767">
    <property type="entry name" value="PAS_fold"/>
</dbReference>
<dbReference type="PRINTS" id="PR00344">
    <property type="entry name" value="BCTRLSENSOR"/>
</dbReference>
<feature type="coiled-coil region" evidence="6">
    <location>
        <begin position="617"/>
        <end position="644"/>
    </location>
</feature>
<dbReference type="InterPro" id="IPR005467">
    <property type="entry name" value="His_kinase_dom"/>
</dbReference>
<dbReference type="AlphaFoldDB" id="A0A345ZX14"/>
<feature type="domain" description="PAS" evidence="9">
    <location>
        <begin position="630"/>
        <end position="700"/>
    </location>
</feature>
<dbReference type="SUPFAM" id="SSF47384">
    <property type="entry name" value="Homodimeric domain of signal transducing histidine kinase"/>
    <property type="match status" value="1"/>
</dbReference>
<accession>A0A345ZX14</accession>
<dbReference type="GO" id="GO:0000155">
    <property type="term" value="F:phosphorelay sensor kinase activity"/>
    <property type="evidence" value="ECO:0007669"/>
    <property type="project" value="InterPro"/>
</dbReference>
<dbReference type="KEGG" id="ptaw:DW352_13650"/>
<feature type="compositionally biased region" description="Pro residues" evidence="7">
    <location>
        <begin position="413"/>
        <end position="428"/>
    </location>
</feature>
<dbReference type="Gene3D" id="3.30.565.10">
    <property type="entry name" value="Histidine kinase-like ATPase, C-terminal domain"/>
    <property type="match status" value="1"/>
</dbReference>
<evidence type="ECO:0000256" key="5">
    <source>
        <dbReference type="ARBA" id="ARBA00022777"/>
    </source>
</evidence>
<evidence type="ECO:0000256" key="4">
    <source>
        <dbReference type="ARBA" id="ARBA00022679"/>
    </source>
</evidence>
<reference evidence="10 11" key="1">
    <citation type="submission" date="2018-07" db="EMBL/GenBank/DDBJ databases">
        <authorList>
            <person name="Quirk P.G."/>
            <person name="Krulwich T.A."/>
        </authorList>
    </citation>
    <scope>NUCLEOTIDE SEQUENCE [LARGE SCALE GENOMIC DNA]</scope>
    <source>
        <strain evidence="10 11">CC-BB4</strain>
    </source>
</reference>
<evidence type="ECO:0000256" key="3">
    <source>
        <dbReference type="ARBA" id="ARBA00022553"/>
    </source>
</evidence>
<dbReference type="Pfam" id="PF02518">
    <property type="entry name" value="HATPase_c"/>
    <property type="match status" value="1"/>
</dbReference>
<dbReference type="CDD" id="cd00082">
    <property type="entry name" value="HisKA"/>
    <property type="match status" value="1"/>
</dbReference>
<dbReference type="InterPro" id="IPR000014">
    <property type="entry name" value="PAS"/>
</dbReference>
<evidence type="ECO:0000256" key="6">
    <source>
        <dbReference type="SAM" id="Coils"/>
    </source>
</evidence>
<evidence type="ECO:0000256" key="1">
    <source>
        <dbReference type="ARBA" id="ARBA00000085"/>
    </source>
</evidence>
<sequence length="998" mass="107452">MLEPRFQVDWLNDPRLAAHALSPVPVWLWSATEPRILWANAVAAAIFDAPSPAAASEVTFEPNHSAVAQVARLAGTLPQGLPRLERLRGFGAALGGTLVCQCSRITLADHRNAILIVSTERAGKELALPERAHRLLKDVDEPAALFTADGELIESLASARERMGDKRDLIALGAEKLAREATLNGRADGELGEGAVTLRKLGAGPTVTLLMLFTGPARKPAAPPVAPPVAIVPPQAPVAPPEPQTIASPPTVPNPASLEAPARRMPFRFVWQMDEDTCFTVGTEDFERLIGPNTASVLDRPWKEIADALKLDPSGQVAQALSARETWSGLVVMWPVDGSDERLPIEMSGLPVFDRDRQFAGFRGFGICRDTDRIDALQRQRSQTAPEPPPAIAPPPAEAPAPPLEAKVLPFPSAAPPAPRAPEPPPAPAAETPSVQAPALSPSEHSAFQELARELSERLRNGGEKKAEDEIAPFVAPAPLAPAAPVAPLAPTSLPLARNPNAARDTHEGRPILDRLPVGILVYRLNNLIYANRAFLDWTGYGTLEALTEAGGLDSLFIETREAPAGAKNGNGKTLSITTVNGNQKAVEGRLFTVSWNDENALVLMINTQPVVSDERGKAAEASLRRLEEENQQLKAVLDTATDGVLVLDRAGRVLSGNRSAQALFGYEATQFSELSFGDLFAPESRRGVLDHLDRLTRENGARMLDPGREAIGRVAKGGLVPLYITMGRLEGGDKVCVVLRDVTAWKRTEEELIKARQEAERASTAKSEFLAKISHEIRTPLNAIIGFSEVMMHERFGAIGNERYKQYLKDIHASGGSLITLLNDLLDLSKIEAGKLDLSFVSIDLNNVVQQCVAQMQEDANRERVIIRTSLPPTLPHIIADARSVRQIALNLLSNSIKFTGAGGQVIVSTAVNDTHEVVLRVRDTGTGMSEKELQTALEPFRQLSTSARWGSGGTGLGLPITKALAEANHARFRIVSHVDDGTLVEVAFPATRVLAQ</sequence>
<dbReference type="InterPro" id="IPR035965">
    <property type="entry name" value="PAS-like_dom_sf"/>
</dbReference>
<dbReference type="CDD" id="cd00130">
    <property type="entry name" value="PAS"/>
    <property type="match status" value="1"/>
</dbReference>
<dbReference type="SMART" id="SM00091">
    <property type="entry name" value="PAS"/>
    <property type="match status" value="2"/>
</dbReference>
<dbReference type="GO" id="GO:0009927">
    <property type="term" value="F:histidine phosphotransfer kinase activity"/>
    <property type="evidence" value="ECO:0007669"/>
    <property type="project" value="TreeGrafter"/>
</dbReference>
<dbReference type="GO" id="GO:0006355">
    <property type="term" value="P:regulation of DNA-templated transcription"/>
    <property type="evidence" value="ECO:0007669"/>
    <property type="project" value="InterPro"/>
</dbReference>
<evidence type="ECO:0000313" key="11">
    <source>
        <dbReference type="Proteomes" id="UP000254889"/>
    </source>
</evidence>
<dbReference type="InterPro" id="IPR003594">
    <property type="entry name" value="HATPase_dom"/>
</dbReference>
<keyword evidence="5" id="KW-0418">Kinase</keyword>
<dbReference type="PROSITE" id="PS50109">
    <property type="entry name" value="HIS_KIN"/>
    <property type="match status" value="1"/>
</dbReference>
<feature type="domain" description="Histidine kinase" evidence="8">
    <location>
        <begin position="773"/>
        <end position="994"/>
    </location>
</feature>
<organism evidence="10 11">
    <name type="scientific">Pseudolabrys taiwanensis</name>
    <dbReference type="NCBI Taxonomy" id="331696"/>
    <lineage>
        <taxon>Bacteria</taxon>
        <taxon>Pseudomonadati</taxon>
        <taxon>Pseudomonadota</taxon>
        <taxon>Alphaproteobacteria</taxon>
        <taxon>Hyphomicrobiales</taxon>
        <taxon>Xanthobacteraceae</taxon>
        <taxon>Pseudolabrys</taxon>
    </lineage>
</organism>
<dbReference type="Pfam" id="PF00989">
    <property type="entry name" value="PAS"/>
    <property type="match status" value="1"/>
</dbReference>
<dbReference type="InterPro" id="IPR004358">
    <property type="entry name" value="Sig_transdc_His_kin-like_C"/>
</dbReference>
<dbReference type="PANTHER" id="PTHR43047:SF72">
    <property type="entry name" value="OSMOSENSING HISTIDINE PROTEIN KINASE SLN1"/>
    <property type="match status" value="1"/>
</dbReference>
<protein>
    <recommendedName>
        <fullName evidence="2">histidine kinase</fullName>
        <ecNumber evidence="2">2.7.13.3</ecNumber>
    </recommendedName>
</protein>
<evidence type="ECO:0000259" key="8">
    <source>
        <dbReference type="PROSITE" id="PS50109"/>
    </source>
</evidence>
<evidence type="ECO:0000313" key="10">
    <source>
        <dbReference type="EMBL" id="AXK81461.1"/>
    </source>
</evidence>
<dbReference type="GO" id="GO:0005886">
    <property type="term" value="C:plasma membrane"/>
    <property type="evidence" value="ECO:0007669"/>
    <property type="project" value="TreeGrafter"/>
</dbReference>
<name>A0A345ZX14_9HYPH</name>
<feature type="compositionally biased region" description="Pro residues" evidence="7">
    <location>
        <begin position="386"/>
        <end position="403"/>
    </location>
</feature>
<dbReference type="SMART" id="SM00388">
    <property type="entry name" value="HisKA"/>
    <property type="match status" value="1"/>
</dbReference>
<keyword evidence="6" id="KW-0175">Coiled coil</keyword>
<dbReference type="SMART" id="SM00387">
    <property type="entry name" value="HATPase_c"/>
    <property type="match status" value="1"/>
</dbReference>
<evidence type="ECO:0000259" key="9">
    <source>
        <dbReference type="PROSITE" id="PS50112"/>
    </source>
</evidence>
<dbReference type="Pfam" id="PF13188">
    <property type="entry name" value="PAS_8"/>
    <property type="match status" value="1"/>
</dbReference>
<dbReference type="Gene3D" id="3.30.450.20">
    <property type="entry name" value="PAS domain"/>
    <property type="match status" value="1"/>
</dbReference>
<dbReference type="RefSeq" id="WP_115691840.1">
    <property type="nucleotide sequence ID" value="NZ_CP031417.1"/>
</dbReference>
<keyword evidence="4" id="KW-0808">Transferase</keyword>
<dbReference type="EC" id="2.7.13.3" evidence="2"/>
<comment type="catalytic activity">
    <reaction evidence="1">
        <text>ATP + protein L-histidine = ADP + protein N-phospho-L-histidine.</text>
        <dbReference type="EC" id="2.7.13.3"/>
    </reaction>
</comment>
<dbReference type="Gene3D" id="1.10.287.130">
    <property type="match status" value="1"/>
</dbReference>
<gene>
    <name evidence="10" type="ORF">DW352_13650</name>
</gene>
<dbReference type="InterPro" id="IPR003661">
    <property type="entry name" value="HisK_dim/P_dom"/>
</dbReference>
<dbReference type="PANTHER" id="PTHR43047">
    <property type="entry name" value="TWO-COMPONENT HISTIDINE PROTEIN KINASE"/>
    <property type="match status" value="1"/>
</dbReference>
<dbReference type="SUPFAM" id="SSF55874">
    <property type="entry name" value="ATPase domain of HSP90 chaperone/DNA topoisomerase II/histidine kinase"/>
    <property type="match status" value="1"/>
</dbReference>
<keyword evidence="3" id="KW-0597">Phosphoprotein</keyword>
<dbReference type="EMBL" id="CP031417">
    <property type="protein sequence ID" value="AXK81461.1"/>
    <property type="molecule type" value="Genomic_DNA"/>
</dbReference>
<evidence type="ECO:0000256" key="7">
    <source>
        <dbReference type="SAM" id="MobiDB-lite"/>
    </source>
</evidence>
<dbReference type="PROSITE" id="PS50112">
    <property type="entry name" value="PAS"/>
    <property type="match status" value="1"/>
</dbReference>
<evidence type="ECO:0000256" key="2">
    <source>
        <dbReference type="ARBA" id="ARBA00012438"/>
    </source>
</evidence>
<keyword evidence="11" id="KW-1185">Reference proteome</keyword>
<proteinExistence type="predicted"/>
<dbReference type="NCBIfam" id="TIGR00229">
    <property type="entry name" value="sensory_box"/>
    <property type="match status" value="1"/>
</dbReference>
<dbReference type="SUPFAM" id="SSF55785">
    <property type="entry name" value="PYP-like sensor domain (PAS domain)"/>
    <property type="match status" value="2"/>
</dbReference>
<dbReference type="InterPro" id="IPR036097">
    <property type="entry name" value="HisK_dim/P_sf"/>
</dbReference>